<accession>A0ABU8MGM7</accession>
<dbReference type="EMBL" id="JBBEGM010000031">
    <property type="protein sequence ID" value="MEJ2866098.1"/>
    <property type="molecule type" value="Genomic_DNA"/>
</dbReference>
<evidence type="ECO:0000313" key="3">
    <source>
        <dbReference type="Proteomes" id="UP001369736"/>
    </source>
</evidence>
<protein>
    <recommendedName>
        <fullName evidence="4">Nucleotide exchange factor GrpE</fullName>
    </recommendedName>
</protein>
<sequence length="198" mass="21074">MTDQNPQHHDDHRDDDPAAALADRMIAGEDVTEDDAIDAERQASGRRLFAAARQKVADHRAAVAEREDHARRQAAADQDARDSLARTSPAALAAAYDDVARVVAALVAMVDDRNTTVGRLTSVAGPDRPSGASDPDDFTPHVVLDDHVEYRRLDLHQVLAAALAAGGVQVPGPGQLRANRATYAPDPEVVALGRDQAA</sequence>
<evidence type="ECO:0008006" key="4">
    <source>
        <dbReference type="Google" id="ProtNLM"/>
    </source>
</evidence>
<proteinExistence type="predicted"/>
<dbReference type="RefSeq" id="WP_337707474.1">
    <property type="nucleotide sequence ID" value="NZ_JBBEGM010000031.1"/>
</dbReference>
<evidence type="ECO:0000313" key="2">
    <source>
        <dbReference type="EMBL" id="MEJ2866098.1"/>
    </source>
</evidence>
<gene>
    <name evidence="2" type="ORF">WCD58_33445</name>
</gene>
<feature type="region of interest" description="Disordered" evidence="1">
    <location>
        <begin position="60"/>
        <end position="82"/>
    </location>
</feature>
<reference evidence="2 3" key="1">
    <citation type="submission" date="2024-03" db="EMBL/GenBank/DDBJ databases">
        <title>Actinomycetospora sp. OC33-EN07, a novel actinomycete isolated from wild orchid (Aerides multiflora).</title>
        <authorList>
            <person name="Suriyachadkun C."/>
        </authorList>
    </citation>
    <scope>NUCLEOTIDE SEQUENCE [LARGE SCALE GENOMIC DNA]</scope>
    <source>
        <strain evidence="2 3">OC33-EN07</strain>
    </source>
</reference>
<organism evidence="2 3">
    <name type="scientific">Actinomycetospora flava</name>
    <dbReference type="NCBI Taxonomy" id="3129232"/>
    <lineage>
        <taxon>Bacteria</taxon>
        <taxon>Bacillati</taxon>
        <taxon>Actinomycetota</taxon>
        <taxon>Actinomycetes</taxon>
        <taxon>Pseudonocardiales</taxon>
        <taxon>Pseudonocardiaceae</taxon>
        <taxon>Actinomycetospora</taxon>
    </lineage>
</organism>
<evidence type="ECO:0000256" key="1">
    <source>
        <dbReference type="SAM" id="MobiDB-lite"/>
    </source>
</evidence>
<keyword evidence="3" id="KW-1185">Reference proteome</keyword>
<feature type="compositionally biased region" description="Basic and acidic residues" evidence="1">
    <location>
        <begin position="60"/>
        <end position="71"/>
    </location>
</feature>
<name>A0ABU8MGM7_9PSEU</name>
<dbReference type="Proteomes" id="UP001369736">
    <property type="component" value="Unassembled WGS sequence"/>
</dbReference>
<feature type="region of interest" description="Disordered" evidence="1">
    <location>
        <begin position="178"/>
        <end position="198"/>
    </location>
</feature>
<comment type="caution">
    <text evidence="2">The sequence shown here is derived from an EMBL/GenBank/DDBJ whole genome shotgun (WGS) entry which is preliminary data.</text>
</comment>